<sequence>MTIVHLYDMEVILANKICLG</sequence>
<name>A0A0E9SZN0_ANGAN</name>
<evidence type="ECO:0000313" key="1">
    <source>
        <dbReference type="EMBL" id="JAH45963.1"/>
    </source>
</evidence>
<reference evidence="1" key="1">
    <citation type="submission" date="2014-11" db="EMBL/GenBank/DDBJ databases">
        <authorList>
            <person name="Amaro Gonzalez C."/>
        </authorList>
    </citation>
    <scope>NUCLEOTIDE SEQUENCE</scope>
</reference>
<organism evidence="1">
    <name type="scientific">Anguilla anguilla</name>
    <name type="common">European freshwater eel</name>
    <name type="synonym">Muraena anguilla</name>
    <dbReference type="NCBI Taxonomy" id="7936"/>
    <lineage>
        <taxon>Eukaryota</taxon>
        <taxon>Metazoa</taxon>
        <taxon>Chordata</taxon>
        <taxon>Craniata</taxon>
        <taxon>Vertebrata</taxon>
        <taxon>Euteleostomi</taxon>
        <taxon>Actinopterygii</taxon>
        <taxon>Neopterygii</taxon>
        <taxon>Teleostei</taxon>
        <taxon>Anguilliformes</taxon>
        <taxon>Anguillidae</taxon>
        <taxon>Anguilla</taxon>
    </lineage>
</organism>
<dbReference type="AlphaFoldDB" id="A0A0E9SZN0"/>
<proteinExistence type="predicted"/>
<dbReference type="EMBL" id="GBXM01062614">
    <property type="protein sequence ID" value="JAH45963.1"/>
    <property type="molecule type" value="Transcribed_RNA"/>
</dbReference>
<accession>A0A0E9SZN0</accession>
<reference evidence="1" key="2">
    <citation type="journal article" date="2015" name="Fish Shellfish Immunol.">
        <title>Early steps in the European eel (Anguilla anguilla)-Vibrio vulnificus interaction in the gills: Role of the RtxA13 toxin.</title>
        <authorList>
            <person name="Callol A."/>
            <person name="Pajuelo D."/>
            <person name="Ebbesson L."/>
            <person name="Teles M."/>
            <person name="MacKenzie S."/>
            <person name="Amaro C."/>
        </authorList>
    </citation>
    <scope>NUCLEOTIDE SEQUENCE</scope>
</reference>
<protein>
    <submittedName>
        <fullName evidence="1">Uncharacterized protein</fullName>
    </submittedName>
</protein>